<dbReference type="AlphaFoldDB" id="A0A1F6C6P2"/>
<dbReference type="EMBL" id="MFKF01000395">
    <property type="protein sequence ID" value="OGG44806.1"/>
    <property type="molecule type" value="Genomic_DNA"/>
</dbReference>
<name>A0A1F6C6P2_HANXR</name>
<dbReference type="Gene3D" id="2.60.120.620">
    <property type="entry name" value="q2cbj1_9rhob like domain"/>
    <property type="match status" value="1"/>
</dbReference>
<comment type="caution">
    <text evidence="1">The sequence shown here is derived from an EMBL/GenBank/DDBJ whole genome shotgun (WGS) entry which is preliminary data.</text>
</comment>
<dbReference type="InterPro" id="IPR008775">
    <property type="entry name" value="Phytyl_CoA_dOase-like"/>
</dbReference>
<organism evidence="1 2">
    <name type="scientific">Handelsmanbacteria sp. (strain RIFCSPLOWO2_12_FULL_64_10)</name>
    <dbReference type="NCBI Taxonomy" id="1817868"/>
    <lineage>
        <taxon>Bacteria</taxon>
        <taxon>Candidatus Handelsmaniibacteriota</taxon>
    </lineage>
</organism>
<evidence type="ECO:0000313" key="1">
    <source>
        <dbReference type="EMBL" id="OGG44806.1"/>
    </source>
</evidence>
<sequence>MVDDLDVYLFDLRGYLHLKEALTPEEVADLNACLDAIPSLKPGEWYGHIQAHAYGQTDGLNLQQIYEAGEPFEKLIDHPSWIDRVKCFVGGEGTFDYHHGPLFIDENFANFRGPGEAIGIHSGGYPPIHRNQFRYHNGRFMCGQINALIALTDIGPGDGGTVLIPGSHKSNFKHPHYDQHRMAKGSSAEGIEGAIEVHMKTGDALLFVDGLSHGSARRVNPGIRRIAVYRYGPSWGNFRFGYQPSPELLCRLTPERRKIVQPLQPLPREPNLKRE</sequence>
<dbReference type="Pfam" id="PF05721">
    <property type="entry name" value="PhyH"/>
    <property type="match status" value="1"/>
</dbReference>
<gene>
    <name evidence="1" type="ORF">A3F84_21100</name>
</gene>
<accession>A0A1F6C6P2</accession>
<evidence type="ECO:0000313" key="2">
    <source>
        <dbReference type="Proteomes" id="UP000178606"/>
    </source>
</evidence>
<dbReference type="SUPFAM" id="SSF51197">
    <property type="entry name" value="Clavaminate synthase-like"/>
    <property type="match status" value="1"/>
</dbReference>
<protein>
    <recommendedName>
        <fullName evidence="3">Phytanoyl-CoA dioxygenase family protein</fullName>
    </recommendedName>
</protein>
<evidence type="ECO:0008006" key="3">
    <source>
        <dbReference type="Google" id="ProtNLM"/>
    </source>
</evidence>
<dbReference type="Proteomes" id="UP000178606">
    <property type="component" value="Unassembled WGS sequence"/>
</dbReference>
<proteinExistence type="predicted"/>
<reference evidence="1 2" key="1">
    <citation type="journal article" date="2016" name="Nat. Commun.">
        <title>Thousands of microbial genomes shed light on interconnected biogeochemical processes in an aquifer system.</title>
        <authorList>
            <person name="Anantharaman K."/>
            <person name="Brown C.T."/>
            <person name="Hug L.A."/>
            <person name="Sharon I."/>
            <person name="Castelle C.J."/>
            <person name="Probst A.J."/>
            <person name="Thomas B.C."/>
            <person name="Singh A."/>
            <person name="Wilkins M.J."/>
            <person name="Karaoz U."/>
            <person name="Brodie E.L."/>
            <person name="Williams K.H."/>
            <person name="Hubbard S.S."/>
            <person name="Banfield J.F."/>
        </authorList>
    </citation>
    <scope>NUCLEOTIDE SEQUENCE [LARGE SCALE GENOMIC DNA]</scope>
    <source>
        <strain evidence="2">RIFCSPLOWO2_12_FULL_64_10</strain>
    </source>
</reference>
<dbReference type="GO" id="GO:0016706">
    <property type="term" value="F:2-oxoglutarate-dependent dioxygenase activity"/>
    <property type="evidence" value="ECO:0007669"/>
    <property type="project" value="UniProtKB-ARBA"/>
</dbReference>